<name>A0A7X2N4M4_9FIRM</name>
<dbReference type="Proteomes" id="UP000470082">
    <property type="component" value="Unassembled WGS sequence"/>
</dbReference>
<dbReference type="EMBL" id="VUMM01000028">
    <property type="protein sequence ID" value="MSS02355.1"/>
    <property type="molecule type" value="Genomic_DNA"/>
</dbReference>
<feature type="transmembrane region" description="Helical" evidence="1">
    <location>
        <begin position="48"/>
        <end position="68"/>
    </location>
</feature>
<dbReference type="RefSeq" id="WP_154461481.1">
    <property type="nucleotide sequence ID" value="NZ_VUMM01000028.1"/>
</dbReference>
<comment type="caution">
    <text evidence="2">The sequence shown here is derived from an EMBL/GenBank/DDBJ whole genome shotgun (WGS) entry which is preliminary data.</text>
</comment>
<accession>A0A7X2N4M4</accession>
<keyword evidence="3" id="KW-1185">Reference proteome</keyword>
<sequence>MDGYEFLNIYGSIIIIILMIPNIIFALKCKEGFQTKWNHKVILTMEQIGRFGCIGFMIFNIPGTYFGWIFEEAYILYFIVNGLLLFLYCLIWIIYFKKESLFKSLALSIIPSVLFLFDGIVTQSILLILAALLFAPSHILISYKNVK</sequence>
<evidence type="ECO:0000313" key="3">
    <source>
        <dbReference type="Proteomes" id="UP000470082"/>
    </source>
</evidence>
<feature type="transmembrane region" description="Helical" evidence="1">
    <location>
        <begin position="6"/>
        <end position="27"/>
    </location>
</feature>
<evidence type="ECO:0000313" key="2">
    <source>
        <dbReference type="EMBL" id="MSS02355.1"/>
    </source>
</evidence>
<feature type="transmembrane region" description="Helical" evidence="1">
    <location>
        <begin position="74"/>
        <end position="94"/>
    </location>
</feature>
<organism evidence="2 3">
    <name type="scientific">Floccifex porci</name>
    <dbReference type="NCBI Taxonomy" id="2606629"/>
    <lineage>
        <taxon>Bacteria</taxon>
        <taxon>Bacillati</taxon>
        <taxon>Bacillota</taxon>
        <taxon>Erysipelotrichia</taxon>
        <taxon>Erysipelotrichales</taxon>
        <taxon>Erysipelotrichaceae</taxon>
        <taxon>Floccifex</taxon>
    </lineage>
</organism>
<keyword evidence="1" id="KW-1133">Transmembrane helix</keyword>
<protein>
    <submittedName>
        <fullName evidence="2">Uncharacterized protein</fullName>
    </submittedName>
</protein>
<feature type="transmembrane region" description="Helical" evidence="1">
    <location>
        <begin position="123"/>
        <end position="143"/>
    </location>
</feature>
<evidence type="ECO:0000256" key="1">
    <source>
        <dbReference type="SAM" id="Phobius"/>
    </source>
</evidence>
<reference evidence="2 3" key="1">
    <citation type="submission" date="2019-08" db="EMBL/GenBank/DDBJ databases">
        <title>In-depth cultivation of the pig gut microbiome towards novel bacterial diversity and tailored functional studies.</title>
        <authorList>
            <person name="Wylensek D."/>
            <person name="Hitch T.C.A."/>
            <person name="Clavel T."/>
        </authorList>
    </citation>
    <scope>NUCLEOTIDE SEQUENCE [LARGE SCALE GENOMIC DNA]</scope>
    <source>
        <strain evidence="2 3">LKV-178-WT-2G</strain>
    </source>
</reference>
<gene>
    <name evidence="2" type="ORF">FYJ50_09690</name>
</gene>
<keyword evidence="1" id="KW-0812">Transmembrane</keyword>
<keyword evidence="1" id="KW-0472">Membrane</keyword>
<dbReference type="AlphaFoldDB" id="A0A7X2N4M4"/>
<proteinExistence type="predicted"/>